<sequence length="355" mass="38406">MNSVNSVNSVDDDAVTPNSPRIPTVSPCIPTIDLRPWLSGDPEARTRIARTVDDALQIAGFLLVTGHGVDPALRAGVRAAARAFFLLPAEAKEPYAVKVGGRGWLGPGAEANGYSEGTRTPPDLKESLTFATHEPFDDPTTNAEWYAPNVWPAQAPGLQALCEEYLARMGELENHLLALLGEALGMAPDFFTRHMDHPTYGFNINWYPGIEVVGEPAEGQFRIGPHTDFGTVTILDRQAGKGGLQVYTDEGGWEDAPFDPAAFTVNIGDLMARWTGDRWRSGRHRVLPPPADAPTEELMSLVYFGECTPGTRVESVPAPVGRVAYEPVDSHVYLRAKLDSITVEPQTPAGPQTPA</sequence>
<keyword evidence="3" id="KW-0479">Metal-binding</keyword>
<proteinExistence type="inferred from homology"/>
<dbReference type="GO" id="GO:0016491">
    <property type="term" value="F:oxidoreductase activity"/>
    <property type="evidence" value="ECO:0007669"/>
    <property type="project" value="UniProtKB-KW"/>
</dbReference>
<keyword evidence="2" id="KW-0045">Antibiotic biosynthesis</keyword>
<dbReference type="InterPro" id="IPR027443">
    <property type="entry name" value="IPNS-like_sf"/>
</dbReference>
<dbReference type="InterPro" id="IPR050231">
    <property type="entry name" value="Iron_ascorbate_oxido_reductase"/>
</dbReference>
<dbReference type="InterPro" id="IPR044861">
    <property type="entry name" value="IPNS-like_FE2OG_OXY"/>
</dbReference>
<accession>A0A7G1P7W5</accession>
<dbReference type="PANTHER" id="PTHR47990">
    <property type="entry name" value="2-OXOGLUTARATE (2OG) AND FE(II)-DEPENDENT OXYGENASE SUPERFAMILY PROTEIN-RELATED"/>
    <property type="match status" value="1"/>
</dbReference>
<evidence type="ECO:0000259" key="5">
    <source>
        <dbReference type="PROSITE" id="PS51471"/>
    </source>
</evidence>
<dbReference type="PROSITE" id="PS51471">
    <property type="entry name" value="FE2OG_OXY"/>
    <property type="match status" value="1"/>
</dbReference>
<evidence type="ECO:0000256" key="4">
    <source>
        <dbReference type="SAM" id="MobiDB-lite"/>
    </source>
</evidence>
<dbReference type="AlphaFoldDB" id="A0A7G1P7W5"/>
<feature type="domain" description="Fe2OG dioxygenase" evidence="5">
    <location>
        <begin position="197"/>
        <end position="325"/>
    </location>
</feature>
<evidence type="ECO:0000313" key="6">
    <source>
        <dbReference type="EMBL" id="BCL29910.1"/>
    </source>
</evidence>
<dbReference type="SUPFAM" id="SSF51197">
    <property type="entry name" value="Clavaminate synthase-like"/>
    <property type="match status" value="1"/>
</dbReference>
<name>A0A7G1P7W5_9ACTN</name>
<dbReference type="Proteomes" id="UP000516444">
    <property type="component" value="Chromosome"/>
</dbReference>
<keyword evidence="3" id="KW-0560">Oxidoreductase</keyword>
<comment type="pathway">
    <text evidence="1">Antibiotic biosynthesis.</text>
</comment>
<dbReference type="KEGG" id="sgm:GCM10017557_47690"/>
<dbReference type="Gene3D" id="2.60.120.330">
    <property type="entry name" value="B-lactam Antibiotic, Isopenicillin N Synthase, Chain"/>
    <property type="match status" value="1"/>
</dbReference>
<comment type="similarity">
    <text evidence="3">Belongs to the iron/ascorbate-dependent oxidoreductase family.</text>
</comment>
<evidence type="ECO:0000256" key="1">
    <source>
        <dbReference type="ARBA" id="ARBA00004792"/>
    </source>
</evidence>
<evidence type="ECO:0000256" key="3">
    <source>
        <dbReference type="RuleBase" id="RU003682"/>
    </source>
</evidence>
<reference evidence="6 7" key="1">
    <citation type="journal article" date="2014" name="Int. J. Syst. Evol. Microbiol.">
        <title>Complete genome sequence of Corynebacterium casei LMG S-19264T (=DSM 44701T), isolated from a smear-ripened cheese.</title>
        <authorList>
            <consortium name="US DOE Joint Genome Institute (JGI-PGF)"/>
            <person name="Walter F."/>
            <person name="Albersmeier A."/>
            <person name="Kalinowski J."/>
            <person name="Ruckert C."/>
        </authorList>
    </citation>
    <scope>NUCLEOTIDE SEQUENCE [LARGE SCALE GENOMIC DNA]</scope>
    <source>
        <strain evidence="6 7">JCM 4677</strain>
    </source>
</reference>
<evidence type="ECO:0000256" key="2">
    <source>
        <dbReference type="ARBA" id="ARBA00023194"/>
    </source>
</evidence>
<dbReference type="Pfam" id="PF14226">
    <property type="entry name" value="DIOX_N"/>
    <property type="match status" value="1"/>
</dbReference>
<feature type="region of interest" description="Disordered" evidence="4">
    <location>
        <begin position="1"/>
        <end position="22"/>
    </location>
</feature>
<keyword evidence="7" id="KW-1185">Reference proteome</keyword>
<evidence type="ECO:0000313" key="7">
    <source>
        <dbReference type="Proteomes" id="UP000516444"/>
    </source>
</evidence>
<keyword evidence="3" id="KW-0408">Iron</keyword>
<organism evidence="6 7">
    <name type="scientific">Streptomyces aurantiacus</name>
    <dbReference type="NCBI Taxonomy" id="47760"/>
    <lineage>
        <taxon>Bacteria</taxon>
        <taxon>Bacillati</taxon>
        <taxon>Actinomycetota</taxon>
        <taxon>Actinomycetes</taxon>
        <taxon>Kitasatosporales</taxon>
        <taxon>Streptomycetaceae</taxon>
        <taxon>Streptomyces</taxon>
        <taxon>Streptomyces aurantiacus group</taxon>
    </lineage>
</organism>
<dbReference type="InterPro" id="IPR005123">
    <property type="entry name" value="Oxoglu/Fe-dep_dioxygenase_dom"/>
</dbReference>
<dbReference type="Pfam" id="PF03171">
    <property type="entry name" value="2OG-FeII_Oxy"/>
    <property type="match status" value="1"/>
</dbReference>
<dbReference type="GO" id="GO:0017000">
    <property type="term" value="P:antibiotic biosynthetic process"/>
    <property type="evidence" value="ECO:0007669"/>
    <property type="project" value="UniProtKB-KW"/>
</dbReference>
<dbReference type="EMBL" id="AP023440">
    <property type="protein sequence ID" value="BCL29910.1"/>
    <property type="molecule type" value="Genomic_DNA"/>
</dbReference>
<gene>
    <name evidence="6" type="ORF">GCM10017557_47690</name>
</gene>
<dbReference type="GO" id="GO:0046872">
    <property type="term" value="F:metal ion binding"/>
    <property type="evidence" value="ECO:0007669"/>
    <property type="project" value="UniProtKB-KW"/>
</dbReference>
<dbReference type="InterPro" id="IPR026992">
    <property type="entry name" value="DIOX_N"/>
</dbReference>
<protein>
    <submittedName>
        <fullName evidence="6">Oxidoreductase</fullName>
    </submittedName>
</protein>